<feature type="domain" description="RecF/RecN/SMC N-terminal" evidence="12">
    <location>
        <begin position="72"/>
        <end position="1074"/>
    </location>
</feature>
<keyword evidence="8 10" id="KW-0175">Coiled coil</keyword>
<dbReference type="Pfam" id="PF02463">
    <property type="entry name" value="SMC_N"/>
    <property type="match status" value="1"/>
</dbReference>
<dbReference type="GO" id="GO:0003697">
    <property type="term" value="F:single-stranded DNA binding"/>
    <property type="evidence" value="ECO:0007669"/>
    <property type="project" value="TreeGrafter"/>
</dbReference>
<accession>R0KNM0</accession>
<feature type="coiled-coil region" evidence="10">
    <location>
        <begin position="685"/>
        <end position="778"/>
    </location>
</feature>
<dbReference type="STRING" id="671987.R0KNM0"/>
<name>R0KNM0_EXST2</name>
<dbReference type="EMBL" id="KB908482">
    <property type="protein sequence ID" value="EOA90634.1"/>
    <property type="molecule type" value="Genomic_DNA"/>
</dbReference>
<evidence type="ECO:0000256" key="5">
    <source>
        <dbReference type="ARBA" id="ARBA00022454"/>
    </source>
</evidence>
<dbReference type="GO" id="GO:0000724">
    <property type="term" value="P:double-strand break repair via homologous recombination"/>
    <property type="evidence" value="ECO:0007669"/>
    <property type="project" value="TreeGrafter"/>
</dbReference>
<feature type="coiled-coil region" evidence="10">
    <location>
        <begin position="258"/>
        <end position="324"/>
    </location>
</feature>
<reference evidence="13 14" key="2">
    <citation type="journal article" date="2013" name="PLoS Genet.">
        <title>Comparative genome structure, secondary metabolite, and effector coding capacity across Cochliobolus pathogens.</title>
        <authorList>
            <person name="Condon B.J."/>
            <person name="Leng Y."/>
            <person name="Wu D."/>
            <person name="Bushley K.E."/>
            <person name="Ohm R.A."/>
            <person name="Otillar R."/>
            <person name="Martin J."/>
            <person name="Schackwitz W."/>
            <person name="Grimwood J."/>
            <person name="MohdZainudin N."/>
            <person name="Xue C."/>
            <person name="Wang R."/>
            <person name="Manning V.A."/>
            <person name="Dhillon B."/>
            <person name="Tu Z.J."/>
            <person name="Steffenson B.J."/>
            <person name="Salamov A."/>
            <person name="Sun H."/>
            <person name="Lowry S."/>
            <person name="LaButti K."/>
            <person name="Han J."/>
            <person name="Copeland A."/>
            <person name="Lindquist E."/>
            <person name="Barry K."/>
            <person name="Schmutz J."/>
            <person name="Baker S.E."/>
            <person name="Ciuffetti L.M."/>
            <person name="Grigoriev I.V."/>
            <person name="Zhong S."/>
            <person name="Turgeon B.G."/>
        </authorList>
    </citation>
    <scope>NUCLEOTIDE SEQUENCE [LARGE SCALE GENOMIC DNA]</scope>
    <source>
        <strain evidence="14">28A</strain>
    </source>
</reference>
<evidence type="ECO:0000256" key="3">
    <source>
        <dbReference type="ARBA" id="ARBA00010171"/>
    </source>
</evidence>
<dbReference type="eggNOG" id="KOG0979">
    <property type="taxonomic scope" value="Eukaryota"/>
</dbReference>
<dbReference type="GO" id="GO:0030915">
    <property type="term" value="C:Smc5-Smc6 complex"/>
    <property type="evidence" value="ECO:0007669"/>
    <property type="project" value="TreeGrafter"/>
</dbReference>
<evidence type="ECO:0000313" key="13">
    <source>
        <dbReference type="EMBL" id="EOA90634.1"/>
    </source>
</evidence>
<evidence type="ECO:0000256" key="7">
    <source>
        <dbReference type="ARBA" id="ARBA00022840"/>
    </source>
</evidence>
<organism evidence="13 14">
    <name type="scientific">Exserohilum turcicum (strain 28A)</name>
    <name type="common">Northern leaf blight fungus</name>
    <name type="synonym">Setosphaeria turcica</name>
    <dbReference type="NCBI Taxonomy" id="671987"/>
    <lineage>
        <taxon>Eukaryota</taxon>
        <taxon>Fungi</taxon>
        <taxon>Dikarya</taxon>
        <taxon>Ascomycota</taxon>
        <taxon>Pezizomycotina</taxon>
        <taxon>Dothideomycetes</taxon>
        <taxon>Pleosporomycetidae</taxon>
        <taxon>Pleosporales</taxon>
        <taxon>Pleosporineae</taxon>
        <taxon>Pleosporaceae</taxon>
        <taxon>Exserohilum</taxon>
    </lineage>
</organism>
<feature type="region of interest" description="Disordered" evidence="11">
    <location>
        <begin position="1"/>
        <end position="53"/>
    </location>
</feature>
<keyword evidence="9" id="KW-0539">Nucleus</keyword>
<feature type="coiled-coil region" evidence="10">
    <location>
        <begin position="807"/>
        <end position="873"/>
    </location>
</feature>
<feature type="compositionally biased region" description="Polar residues" evidence="11">
    <location>
        <begin position="42"/>
        <end position="53"/>
    </location>
</feature>
<dbReference type="GO" id="GO:0005634">
    <property type="term" value="C:nucleus"/>
    <property type="evidence" value="ECO:0007669"/>
    <property type="project" value="UniProtKB-SubCell"/>
</dbReference>
<dbReference type="SUPFAM" id="SSF52540">
    <property type="entry name" value="P-loop containing nucleoside triphosphate hydrolases"/>
    <property type="match status" value="1"/>
</dbReference>
<keyword evidence="6" id="KW-0547">Nucleotide-binding</keyword>
<feature type="compositionally biased region" description="Basic residues" evidence="11">
    <location>
        <begin position="1"/>
        <end position="12"/>
    </location>
</feature>
<evidence type="ECO:0000256" key="4">
    <source>
        <dbReference type="ARBA" id="ARBA00018687"/>
    </source>
</evidence>
<comment type="subcellular location">
    <subcellularLocation>
        <location evidence="2">Chromosome</location>
    </subcellularLocation>
    <subcellularLocation>
        <location evidence="1">Nucleus</location>
    </subcellularLocation>
</comment>
<evidence type="ECO:0000256" key="1">
    <source>
        <dbReference type="ARBA" id="ARBA00004123"/>
    </source>
</evidence>
<comment type="similarity">
    <text evidence="3">Belongs to the SMC family. SMC5 subfamily.</text>
</comment>
<dbReference type="GeneID" id="19404967"/>
<feature type="coiled-coil region" evidence="10">
    <location>
        <begin position="912"/>
        <end position="949"/>
    </location>
</feature>
<evidence type="ECO:0000256" key="2">
    <source>
        <dbReference type="ARBA" id="ARBA00004286"/>
    </source>
</evidence>
<evidence type="ECO:0000256" key="6">
    <source>
        <dbReference type="ARBA" id="ARBA00022741"/>
    </source>
</evidence>
<dbReference type="FunFam" id="3.40.50.300:FF:001301">
    <property type="entry name" value="Structural maintenance of chromosomes 5"/>
    <property type="match status" value="1"/>
</dbReference>
<dbReference type="GO" id="GO:0005524">
    <property type="term" value="F:ATP binding"/>
    <property type="evidence" value="ECO:0007669"/>
    <property type="project" value="UniProtKB-KW"/>
</dbReference>
<evidence type="ECO:0000313" key="14">
    <source>
        <dbReference type="Proteomes" id="UP000016935"/>
    </source>
</evidence>
<dbReference type="Proteomes" id="UP000016935">
    <property type="component" value="Unassembled WGS sequence"/>
</dbReference>
<feature type="non-terminal residue" evidence="13">
    <location>
        <position position="1"/>
    </location>
</feature>
<dbReference type="Gene3D" id="3.40.50.300">
    <property type="entry name" value="P-loop containing nucleotide triphosphate hydrolases"/>
    <property type="match status" value="2"/>
</dbReference>
<keyword evidence="7" id="KW-0067">ATP-binding</keyword>
<evidence type="ECO:0000256" key="8">
    <source>
        <dbReference type="ARBA" id="ARBA00023054"/>
    </source>
</evidence>
<dbReference type="PANTHER" id="PTHR45916:SF1">
    <property type="entry name" value="STRUCTURAL MAINTENANCE OF CHROMOSOMES PROTEIN 5"/>
    <property type="match status" value="1"/>
</dbReference>
<gene>
    <name evidence="13" type="ORF">SETTUDRAFT_44998</name>
</gene>
<reference evidence="13 14" key="1">
    <citation type="journal article" date="2012" name="PLoS Pathog.">
        <title>Diverse lifestyles and strategies of plant pathogenesis encoded in the genomes of eighteen Dothideomycetes fungi.</title>
        <authorList>
            <person name="Ohm R.A."/>
            <person name="Feau N."/>
            <person name="Henrissat B."/>
            <person name="Schoch C.L."/>
            <person name="Horwitz B.A."/>
            <person name="Barry K.W."/>
            <person name="Condon B.J."/>
            <person name="Copeland A.C."/>
            <person name="Dhillon B."/>
            <person name="Glaser F."/>
            <person name="Hesse C.N."/>
            <person name="Kosti I."/>
            <person name="LaButti K."/>
            <person name="Lindquist E.A."/>
            <person name="Lucas S."/>
            <person name="Salamov A.A."/>
            <person name="Bradshaw R.E."/>
            <person name="Ciuffetti L."/>
            <person name="Hamelin R.C."/>
            <person name="Kema G.H.J."/>
            <person name="Lawrence C."/>
            <person name="Scott J.A."/>
            <person name="Spatafora J.W."/>
            <person name="Turgeon B.G."/>
            <person name="de Wit P.J.G.M."/>
            <person name="Zhong S."/>
            <person name="Goodwin S.B."/>
            <person name="Grigoriev I.V."/>
        </authorList>
    </citation>
    <scope>NUCLEOTIDE SEQUENCE [LARGE SCALE GENOMIC DNA]</scope>
    <source>
        <strain evidence="14">28A</strain>
    </source>
</reference>
<keyword evidence="14" id="KW-1185">Reference proteome</keyword>
<evidence type="ECO:0000259" key="12">
    <source>
        <dbReference type="Pfam" id="PF02463"/>
    </source>
</evidence>
<proteinExistence type="inferred from homology"/>
<evidence type="ECO:0000256" key="10">
    <source>
        <dbReference type="SAM" id="Coils"/>
    </source>
</evidence>
<keyword evidence="5" id="KW-0158">Chromosome</keyword>
<protein>
    <recommendedName>
        <fullName evidence="4">Structural maintenance of chromosomes protein 5</fullName>
    </recommendedName>
</protein>
<dbReference type="PANTHER" id="PTHR45916">
    <property type="entry name" value="STRUCTURAL MAINTENANCE OF CHROMOSOMES PROTEIN 5"/>
    <property type="match status" value="1"/>
</dbReference>
<dbReference type="HOGENOM" id="CLU_004969_2_0_1"/>
<dbReference type="InterPro" id="IPR003395">
    <property type="entry name" value="RecF/RecN/SMC_N"/>
</dbReference>
<sequence length="1127" mass="128647">MPGLVQRRRKRPSLAVSEASDEQSDDSSASGSKRARHDRNASDSPVRSNGHSYVQNDDASAYAEDDFQPGSLVRVKLKNFVTYTAAEFHLGPSLNMVIGPNGTGKSTLVCAICLGLGWGSEHLGRAKDLGAFVKHGATEAVIEIELATGPGNGPNRIVQRTIRKEDNKSVYFLDGKRVTQVAVTTMAKQFSIQIDNLCQFLPQDRVVEFAKMSDVERLRETQRAAAPPHMVEWHDQLKDLRAEERNFQTKEVNERNHLEKLEKQQNATRDDVERFHQREGLLRKSNCLKKVRPMIEIKLLKSDITQLKEDKRLASLELDQIKEAMEPARRVLSEVEVYRDQVEQVVKLRKNRVDMIKAQADRLSKKIEADRTKANDFTDQIKAELHSKKTREKDIVRVAADINRLEQRRQNEPVQYDAAAYEKRKTEIRAQLSSVGNTITEKQSFVKDFHERAHGIAQESARLKAQQEQLNTQSGQQASLLQRLSSETARAWKWIQDNKHTLNLRGQVLGPPILECSIPDARYAQALEGQLRRGDVLAITCTDSEDQKLLSTRLLSKPANGGQGLHDVHLRTSPKPLDAYRPPVAAADLVRYGFQGYMLEYIQGPAPVLAMLCDNNRLHQIAYAPTPISDEQHAAVSNSPIRSWVSGTDTYRIVTRREYNASSTSVIKLRPAQWFTGQPANTEELRALEVRMTQLVREKEELQDNHKSVTTEIRNLKEEMQGLKEAKDEIQAEQDRTRKALAEWQALPDKIASKQSMLDDYYQQNAETNDRIRGIKAEARETALRVADLTLDYAKTVSQMRTFHESLIEAEIRFIEAKSELNALRHENSTMIQRQQAKEAEVQELTARIKRLRDEYMKKTVATQQDIDNLTEEEMQIVLEYRQLPSFDHLEQEIQAVAARLEMMAEGNPGAIRAYEKREEDINRTREKLEQYTAGLEETREKITEIREQWEPQLDVLIKKISDAFAHNFQQIGCAGEVAVNKDEEDFDNWSIQISVRFRENEPLSVLNSHRQSGGERAVSTIFYLMALQDLAQSPFRVVDEINQGMDPRNERMVHERMVDIACQERTSQYFLVTPKLLTGLKFHPKMKVHVINSGEHIPDSKNVKDGWDLRNMAKIALRTRKGVTVA</sequence>
<evidence type="ECO:0000256" key="9">
    <source>
        <dbReference type="ARBA" id="ARBA00023242"/>
    </source>
</evidence>
<dbReference type="InterPro" id="IPR027417">
    <property type="entry name" value="P-loop_NTPase"/>
</dbReference>
<evidence type="ECO:0000256" key="11">
    <source>
        <dbReference type="SAM" id="MobiDB-lite"/>
    </source>
</evidence>
<dbReference type="RefSeq" id="XP_008021334.1">
    <property type="nucleotide sequence ID" value="XM_008023143.1"/>
</dbReference>
<dbReference type="AlphaFoldDB" id="R0KNM0"/>
<dbReference type="OrthoDB" id="10254973at2759"/>